<dbReference type="InterPro" id="IPR011990">
    <property type="entry name" value="TPR-like_helical_dom_sf"/>
</dbReference>
<evidence type="ECO:0000256" key="4">
    <source>
        <dbReference type="ARBA" id="ARBA00022927"/>
    </source>
</evidence>
<proteinExistence type="inferred from homology"/>
<dbReference type="GO" id="GO:0035249">
    <property type="term" value="P:synaptic transmission, glutamatergic"/>
    <property type="evidence" value="ECO:0007669"/>
    <property type="project" value="TreeGrafter"/>
</dbReference>
<gene>
    <name evidence="6" type="primary">NAPA</name>
</gene>
<name>A0A452VH34_URSMA</name>
<dbReference type="GO" id="GO:0070044">
    <property type="term" value="C:synaptobrevin 2-SNAP-25-syntaxin-1a complex"/>
    <property type="evidence" value="ECO:0007669"/>
    <property type="project" value="TreeGrafter"/>
</dbReference>
<dbReference type="GO" id="GO:0035494">
    <property type="term" value="P:SNARE complex disassembly"/>
    <property type="evidence" value="ECO:0007669"/>
    <property type="project" value="TreeGrafter"/>
</dbReference>
<keyword evidence="2 5" id="KW-0813">Transport</keyword>
<dbReference type="PANTHER" id="PTHR13768:SF23">
    <property type="entry name" value="ALPHA-SOLUBLE NSF ATTACHMENT PROTEIN"/>
    <property type="match status" value="1"/>
</dbReference>
<evidence type="ECO:0000256" key="1">
    <source>
        <dbReference type="ARBA" id="ARBA00010050"/>
    </source>
</evidence>
<dbReference type="GO" id="GO:0010807">
    <property type="term" value="P:regulation of synaptic vesicle priming"/>
    <property type="evidence" value="ECO:0007669"/>
    <property type="project" value="TreeGrafter"/>
</dbReference>
<reference evidence="6" key="1">
    <citation type="submission" date="2019-03" db="UniProtKB">
        <authorList>
            <consortium name="Ensembl"/>
        </authorList>
    </citation>
    <scope>IDENTIFICATION</scope>
</reference>
<accession>A0A452VH34</accession>
<dbReference type="Ensembl" id="ENSUMAT00000039087.1">
    <property type="protein sequence ID" value="ENSUMAP00000033046.1"/>
    <property type="gene ID" value="ENSUMAG00000023811.1"/>
</dbReference>
<dbReference type="GO" id="GO:0006886">
    <property type="term" value="P:intracellular protein transport"/>
    <property type="evidence" value="ECO:0007669"/>
    <property type="project" value="UniProtKB-UniRule"/>
</dbReference>
<organism evidence="6">
    <name type="scientific">Ursus maritimus</name>
    <name type="common">Polar bear</name>
    <name type="synonym">Thalarctos maritimus</name>
    <dbReference type="NCBI Taxonomy" id="29073"/>
    <lineage>
        <taxon>Eukaryota</taxon>
        <taxon>Metazoa</taxon>
        <taxon>Chordata</taxon>
        <taxon>Craniata</taxon>
        <taxon>Vertebrata</taxon>
        <taxon>Euteleostomi</taxon>
        <taxon>Mammalia</taxon>
        <taxon>Eutheria</taxon>
        <taxon>Laurasiatheria</taxon>
        <taxon>Carnivora</taxon>
        <taxon>Caniformia</taxon>
        <taxon>Ursidae</taxon>
        <taxon>Ursus</taxon>
    </lineage>
</organism>
<comment type="function">
    <text evidence="5">Required for vesicular transport between the endoplasmic reticulum and the Golgi apparatus.</text>
</comment>
<dbReference type="PRINTS" id="PR00448">
    <property type="entry name" value="NSFATTACHMNT"/>
</dbReference>
<comment type="subcellular location">
    <subcellularLocation>
        <location evidence="5">Membrane</location>
        <topology evidence="5">Peripheral membrane protein</topology>
    </subcellularLocation>
</comment>
<dbReference type="GO" id="GO:0005774">
    <property type="term" value="C:vacuolar membrane"/>
    <property type="evidence" value="ECO:0007669"/>
    <property type="project" value="TreeGrafter"/>
</dbReference>
<dbReference type="SUPFAM" id="SSF48452">
    <property type="entry name" value="TPR-like"/>
    <property type="match status" value="1"/>
</dbReference>
<evidence type="ECO:0000256" key="5">
    <source>
        <dbReference type="RuleBase" id="RU367013"/>
    </source>
</evidence>
<keyword evidence="3 5" id="KW-0931">ER-Golgi transport</keyword>
<evidence type="ECO:0000256" key="3">
    <source>
        <dbReference type="ARBA" id="ARBA00022892"/>
    </source>
</evidence>
<keyword evidence="5" id="KW-0472">Membrane</keyword>
<dbReference type="Gene3D" id="1.25.40.10">
    <property type="entry name" value="Tetratricopeptide repeat domain"/>
    <property type="match status" value="1"/>
</dbReference>
<dbReference type="Pfam" id="PF14938">
    <property type="entry name" value="SNAP"/>
    <property type="match status" value="1"/>
</dbReference>
<dbReference type="GeneTree" id="ENSGT00390000005826"/>
<dbReference type="AlphaFoldDB" id="A0A452VH34"/>
<dbReference type="InterPro" id="IPR000744">
    <property type="entry name" value="NSF_attach"/>
</dbReference>
<sequence>MDMEAECGGTCPGSPCQGGTRTQASQSSFLLKACAPLALGTLLCTPHWYSQGAGTRQLWGPGRARRGWGGALGTSLVTEGPFPCPTQGRFTIAAKHHISIAEIYETELVDIEKVSGPRWPCLADGREGPQRPVPSGWGASLFGLLCLLGSPLVSEYWKRGVEHWQNLHEGLRARPVVNSSRIATSLPSVPSLCLPQAIAHYEQSADYYKGEESNSSANKCLLKVAGYAAQLEQYQKAIDIYEQVGTNAMDSPLLKYSAKDYFFKAALCHFCIDMLNAKLAVQKYEELFPAFSGSRECTLMKKLLDAHEEQNVDSYTEAVKEYDAISRLDQWLTTMLLRIKKTIQGDEEDLR</sequence>
<dbReference type="GO" id="GO:0043195">
    <property type="term" value="C:terminal bouton"/>
    <property type="evidence" value="ECO:0007669"/>
    <property type="project" value="TreeGrafter"/>
</dbReference>
<protein>
    <submittedName>
        <fullName evidence="6">NSF attachment protein alpha</fullName>
    </submittedName>
</protein>
<dbReference type="GO" id="GO:0019905">
    <property type="term" value="F:syntaxin binding"/>
    <property type="evidence" value="ECO:0007669"/>
    <property type="project" value="TreeGrafter"/>
</dbReference>
<dbReference type="GO" id="GO:0005483">
    <property type="term" value="F:soluble NSF attachment protein activity"/>
    <property type="evidence" value="ECO:0007669"/>
    <property type="project" value="TreeGrafter"/>
</dbReference>
<dbReference type="PANTHER" id="PTHR13768">
    <property type="entry name" value="SOLUBLE NSF ATTACHMENT PROTEIN SNAP"/>
    <property type="match status" value="1"/>
</dbReference>
<dbReference type="CDD" id="cd15832">
    <property type="entry name" value="SNAP"/>
    <property type="match status" value="1"/>
</dbReference>
<comment type="similarity">
    <text evidence="1 5">Belongs to the SNAP family.</text>
</comment>
<evidence type="ECO:0000256" key="2">
    <source>
        <dbReference type="ARBA" id="ARBA00022448"/>
    </source>
</evidence>
<keyword evidence="4 5" id="KW-0653">Protein transport</keyword>
<evidence type="ECO:0000313" key="6">
    <source>
        <dbReference type="Ensembl" id="ENSUMAP00000033046"/>
    </source>
</evidence>